<feature type="transmembrane region" description="Helical" evidence="10">
    <location>
        <begin position="116"/>
        <end position="135"/>
    </location>
</feature>
<organism evidence="11 12">
    <name type="scientific">Tilletiopsis washingtonensis</name>
    <dbReference type="NCBI Taxonomy" id="58919"/>
    <lineage>
        <taxon>Eukaryota</taxon>
        <taxon>Fungi</taxon>
        <taxon>Dikarya</taxon>
        <taxon>Basidiomycota</taxon>
        <taxon>Ustilaginomycotina</taxon>
        <taxon>Exobasidiomycetes</taxon>
        <taxon>Entylomatales</taxon>
        <taxon>Entylomatales incertae sedis</taxon>
        <taxon>Tilletiopsis</taxon>
    </lineage>
</organism>
<keyword evidence="6" id="KW-0059">Arsenical resistance</keyword>
<evidence type="ECO:0000256" key="9">
    <source>
        <dbReference type="SAM" id="MobiDB-lite"/>
    </source>
</evidence>
<comment type="subcellular location">
    <subcellularLocation>
        <location evidence="1">Cell membrane</location>
        <topology evidence="1">Multi-pass membrane protein</topology>
    </subcellularLocation>
</comment>
<evidence type="ECO:0000256" key="10">
    <source>
        <dbReference type="SAM" id="Phobius"/>
    </source>
</evidence>
<evidence type="ECO:0000313" key="12">
    <source>
        <dbReference type="Proteomes" id="UP000245946"/>
    </source>
</evidence>
<feature type="transmembrane region" description="Helical" evidence="10">
    <location>
        <begin position="392"/>
        <end position="416"/>
    </location>
</feature>
<dbReference type="GO" id="GO:0005886">
    <property type="term" value="C:plasma membrane"/>
    <property type="evidence" value="ECO:0007669"/>
    <property type="project" value="UniProtKB-SubCell"/>
</dbReference>
<feature type="transmembrane region" description="Helical" evidence="10">
    <location>
        <begin position="289"/>
        <end position="310"/>
    </location>
</feature>
<dbReference type="InterPro" id="IPR002657">
    <property type="entry name" value="BilAc:Na_symport/Acr3"/>
</dbReference>
<dbReference type="AlphaFoldDB" id="A0A316ZBC8"/>
<feature type="transmembrane region" description="Helical" evidence="10">
    <location>
        <begin position="216"/>
        <end position="242"/>
    </location>
</feature>
<dbReference type="GO" id="GO:0015104">
    <property type="term" value="F:antimonite transmembrane transporter activity"/>
    <property type="evidence" value="ECO:0007669"/>
    <property type="project" value="TreeGrafter"/>
</dbReference>
<dbReference type="GO" id="GO:0046685">
    <property type="term" value="P:response to arsenic-containing substance"/>
    <property type="evidence" value="ECO:0007669"/>
    <property type="project" value="UniProtKB-KW"/>
</dbReference>
<name>A0A316ZBC8_9BASI</name>
<feature type="transmembrane region" description="Helical" evidence="10">
    <location>
        <begin position="330"/>
        <end position="349"/>
    </location>
</feature>
<dbReference type="Proteomes" id="UP000245946">
    <property type="component" value="Unassembled WGS sequence"/>
</dbReference>
<dbReference type="PANTHER" id="PTHR43057">
    <property type="entry name" value="ARSENITE EFFLUX TRANSPORTER"/>
    <property type="match status" value="1"/>
</dbReference>
<sequence>MTANTSAASSPRGPRAATPAAEAEKLPPLALPHGPKDTLADAEYDDDALHAPVNGGVPDVRRVDLGLQSSTARGIIGGLGWLDRLLTPLIVVAMILGVVIGRFAPNVNENLSKGDLHGVSAPLTVGLLVMMWPILTKVRYEEFPRLLHTRRLWLHVALSLVLNWLLAPFLMLALAWACLPDLPGYRTGVIMVGVARCIAMVMIWTQIARGESNMCAVIVIVNSLLQIVLFAPLSLLFINVISGEEEFELNYSDTAIAVVIFLGIPLVAGVVTRFAMLKALGRERFQTRFLPFFGPLSLIGLLYTIIIIFASQARQILDDIGPVFRTFVPLVLYFAITWGLTFGLILWLSQRYGAKNWGYQMAVVQAFTAGSNNFELAIAVAVAVYGASSQQALAATIGPLVEVPVLLILSWVSLWVGRKLRWDSKHNLQVEQRAAQRDETHVAEKA</sequence>
<feature type="transmembrane region" description="Helical" evidence="10">
    <location>
        <begin position="85"/>
        <end position="104"/>
    </location>
</feature>
<evidence type="ECO:0000313" key="11">
    <source>
        <dbReference type="EMBL" id="PWN98232.1"/>
    </source>
</evidence>
<dbReference type="PANTHER" id="PTHR43057:SF1">
    <property type="entry name" value="ARSENICAL-RESISTANCE PROTEIN 3"/>
    <property type="match status" value="1"/>
</dbReference>
<dbReference type="EMBL" id="KZ819292">
    <property type="protein sequence ID" value="PWN98232.1"/>
    <property type="molecule type" value="Genomic_DNA"/>
</dbReference>
<dbReference type="NCBIfam" id="TIGR00832">
    <property type="entry name" value="acr3"/>
    <property type="match status" value="1"/>
</dbReference>
<keyword evidence="5 10" id="KW-0812">Transmembrane</keyword>
<dbReference type="OrthoDB" id="187348at2759"/>
<accession>A0A316ZBC8</accession>
<keyword evidence="4" id="KW-1003">Cell membrane</keyword>
<reference evidence="11 12" key="1">
    <citation type="journal article" date="2018" name="Mol. Biol. Evol.">
        <title>Broad Genomic Sampling Reveals a Smut Pathogenic Ancestry of the Fungal Clade Ustilaginomycotina.</title>
        <authorList>
            <person name="Kijpornyongpan T."/>
            <person name="Mondo S.J."/>
            <person name="Barry K."/>
            <person name="Sandor L."/>
            <person name="Lee J."/>
            <person name="Lipzen A."/>
            <person name="Pangilinan J."/>
            <person name="LaButti K."/>
            <person name="Hainaut M."/>
            <person name="Henrissat B."/>
            <person name="Grigoriev I.V."/>
            <person name="Spatafora J.W."/>
            <person name="Aime M.C."/>
        </authorList>
    </citation>
    <scope>NUCLEOTIDE SEQUENCE [LARGE SCALE GENOMIC DNA]</scope>
    <source>
        <strain evidence="11 12">MCA 4186</strain>
    </source>
</reference>
<evidence type="ECO:0000256" key="5">
    <source>
        <dbReference type="ARBA" id="ARBA00022692"/>
    </source>
</evidence>
<feature type="transmembrane region" description="Helical" evidence="10">
    <location>
        <begin position="361"/>
        <end position="386"/>
    </location>
</feature>
<dbReference type="STRING" id="58919.A0A316ZBC8"/>
<feature type="transmembrane region" description="Helical" evidence="10">
    <location>
        <begin position="254"/>
        <end position="277"/>
    </location>
</feature>
<keyword evidence="8 10" id="KW-0472">Membrane</keyword>
<gene>
    <name evidence="11" type="ORF">FA09DRAFT_329846</name>
</gene>
<feature type="region of interest" description="Disordered" evidence="9">
    <location>
        <begin position="1"/>
        <end position="32"/>
    </location>
</feature>
<evidence type="ECO:0000256" key="8">
    <source>
        <dbReference type="ARBA" id="ARBA00023136"/>
    </source>
</evidence>
<evidence type="ECO:0000256" key="3">
    <source>
        <dbReference type="ARBA" id="ARBA00022448"/>
    </source>
</evidence>
<dbReference type="RefSeq" id="XP_025598511.1">
    <property type="nucleotide sequence ID" value="XM_025742354.1"/>
</dbReference>
<dbReference type="InterPro" id="IPR004706">
    <property type="entry name" value="Arsenical-R_Acr3"/>
</dbReference>
<keyword evidence="3" id="KW-0813">Transport</keyword>
<evidence type="ECO:0000256" key="4">
    <source>
        <dbReference type="ARBA" id="ARBA00022475"/>
    </source>
</evidence>
<dbReference type="GeneID" id="37269898"/>
<dbReference type="FunFam" id="1.20.1530.20:FF:000009">
    <property type="entry name" value="Arsenite transporter, ACR3 family"/>
    <property type="match status" value="1"/>
</dbReference>
<dbReference type="GO" id="GO:0015297">
    <property type="term" value="F:antiporter activity"/>
    <property type="evidence" value="ECO:0007669"/>
    <property type="project" value="InterPro"/>
</dbReference>
<comment type="similarity">
    <text evidence="2">Belongs to the arsenical resistance-3 (ACR3) (TC 2.A.59) family.</text>
</comment>
<evidence type="ECO:0000256" key="6">
    <source>
        <dbReference type="ARBA" id="ARBA00022849"/>
    </source>
</evidence>
<keyword evidence="7 10" id="KW-1133">Transmembrane helix</keyword>
<evidence type="ECO:0000256" key="1">
    <source>
        <dbReference type="ARBA" id="ARBA00004651"/>
    </source>
</evidence>
<keyword evidence="12" id="KW-1185">Reference proteome</keyword>
<feature type="transmembrane region" description="Helical" evidence="10">
    <location>
        <begin position="183"/>
        <end position="204"/>
    </location>
</feature>
<dbReference type="GO" id="GO:0015105">
    <property type="term" value="F:arsenite transmembrane transporter activity"/>
    <property type="evidence" value="ECO:0007669"/>
    <property type="project" value="TreeGrafter"/>
</dbReference>
<dbReference type="InterPro" id="IPR038770">
    <property type="entry name" value="Na+/solute_symporter_sf"/>
</dbReference>
<evidence type="ECO:0000256" key="7">
    <source>
        <dbReference type="ARBA" id="ARBA00022989"/>
    </source>
</evidence>
<feature type="transmembrane region" description="Helical" evidence="10">
    <location>
        <begin position="156"/>
        <end position="177"/>
    </location>
</feature>
<proteinExistence type="inferred from homology"/>
<protein>
    <submittedName>
        <fullName evidence="11">Arsenical-resistance protein</fullName>
    </submittedName>
</protein>
<evidence type="ECO:0000256" key="2">
    <source>
        <dbReference type="ARBA" id="ARBA00010110"/>
    </source>
</evidence>
<dbReference type="Gene3D" id="1.20.1530.20">
    <property type="match status" value="1"/>
</dbReference>
<dbReference type="Pfam" id="PF01758">
    <property type="entry name" value="SBF"/>
    <property type="match status" value="1"/>
</dbReference>